<accession>A0A3T1D076</accession>
<gene>
    <name evidence="1" type="ORF">KCTCHS21_08830</name>
</gene>
<evidence type="ECO:0000313" key="2">
    <source>
        <dbReference type="Proteomes" id="UP000289856"/>
    </source>
</evidence>
<keyword evidence="2" id="KW-1185">Reference proteome</keyword>
<proteinExistence type="predicted"/>
<evidence type="ECO:0000313" key="1">
    <source>
        <dbReference type="EMBL" id="BBI31484.1"/>
    </source>
</evidence>
<dbReference type="KEGG" id="cohn:KCTCHS21_08830"/>
<organism evidence="1 2">
    <name type="scientific">Cohnella abietis</name>
    <dbReference type="NCBI Taxonomy" id="2507935"/>
    <lineage>
        <taxon>Bacteria</taxon>
        <taxon>Bacillati</taxon>
        <taxon>Bacillota</taxon>
        <taxon>Bacilli</taxon>
        <taxon>Bacillales</taxon>
        <taxon>Paenibacillaceae</taxon>
        <taxon>Cohnella</taxon>
    </lineage>
</organism>
<dbReference type="AlphaFoldDB" id="A0A3T1D076"/>
<protein>
    <submittedName>
        <fullName evidence="1">Uncharacterized protein</fullName>
    </submittedName>
</protein>
<name>A0A3T1D076_9BACL</name>
<sequence length="51" mass="5670">MQMQWDLTGECTRYVNAVRYVRLGGNQYASCSGMLTGGVYSLCECGEIRQA</sequence>
<reference evidence="1 2" key="1">
    <citation type="submission" date="2019-01" db="EMBL/GenBank/DDBJ databases">
        <title>Complete genome sequence of Cohnella hallensis HS21 isolated from Korean fir (Abies koreana) rhizospheric soil.</title>
        <authorList>
            <person name="Jiang L."/>
            <person name="Kang S.W."/>
            <person name="Kim S."/>
            <person name="Jung J."/>
            <person name="Kim C.Y."/>
            <person name="Kim D.H."/>
            <person name="Kim S.W."/>
            <person name="Lee J."/>
        </authorList>
    </citation>
    <scope>NUCLEOTIDE SEQUENCE [LARGE SCALE GENOMIC DNA]</scope>
    <source>
        <strain evidence="1 2">HS21</strain>
    </source>
</reference>
<dbReference type="EMBL" id="AP019400">
    <property type="protein sequence ID" value="BBI31484.1"/>
    <property type="molecule type" value="Genomic_DNA"/>
</dbReference>
<dbReference type="Proteomes" id="UP000289856">
    <property type="component" value="Chromosome"/>
</dbReference>